<keyword evidence="1" id="KW-0560">Oxidoreductase</keyword>
<dbReference type="FunFam" id="3.20.20.100:FF:000004">
    <property type="entry name" value="Oxidoreductase, aldo/keto reductase"/>
    <property type="match status" value="1"/>
</dbReference>
<name>A0A846XRK9_9NOCA</name>
<evidence type="ECO:0000313" key="4">
    <source>
        <dbReference type="Proteomes" id="UP000565715"/>
    </source>
</evidence>
<dbReference type="GO" id="GO:0005829">
    <property type="term" value="C:cytosol"/>
    <property type="evidence" value="ECO:0007669"/>
    <property type="project" value="UniProtKB-ARBA"/>
</dbReference>
<reference evidence="3 4" key="1">
    <citation type="submission" date="2020-04" db="EMBL/GenBank/DDBJ databases">
        <title>MicrobeNet Type strains.</title>
        <authorList>
            <person name="Nicholson A.C."/>
        </authorList>
    </citation>
    <scope>NUCLEOTIDE SEQUENCE [LARGE SCALE GENOMIC DNA]</scope>
    <source>
        <strain evidence="3 4">DSM 45078</strain>
    </source>
</reference>
<dbReference type="InterPro" id="IPR050523">
    <property type="entry name" value="AKR_Detox_Biosynth"/>
</dbReference>
<dbReference type="EMBL" id="JAAXOO010000010">
    <property type="protein sequence ID" value="NKY37779.1"/>
    <property type="molecule type" value="Genomic_DNA"/>
</dbReference>
<dbReference type="InterPro" id="IPR023210">
    <property type="entry name" value="NADP_OxRdtase_dom"/>
</dbReference>
<dbReference type="PANTHER" id="PTHR43364:SF18">
    <property type="entry name" value="OXIDOREDUCTASE"/>
    <property type="match status" value="1"/>
</dbReference>
<keyword evidence="4" id="KW-1185">Reference proteome</keyword>
<dbReference type="PANTHER" id="PTHR43364">
    <property type="entry name" value="NADH-SPECIFIC METHYLGLYOXAL REDUCTASE-RELATED"/>
    <property type="match status" value="1"/>
</dbReference>
<dbReference type="AlphaFoldDB" id="A0A846XRK9"/>
<organism evidence="3 4">
    <name type="scientific">Nocardia speluncae</name>
    <dbReference type="NCBI Taxonomy" id="419477"/>
    <lineage>
        <taxon>Bacteria</taxon>
        <taxon>Bacillati</taxon>
        <taxon>Actinomycetota</taxon>
        <taxon>Actinomycetes</taxon>
        <taxon>Mycobacteriales</taxon>
        <taxon>Nocardiaceae</taxon>
        <taxon>Nocardia</taxon>
    </lineage>
</organism>
<comment type="caution">
    <text evidence="3">The sequence shown here is derived from an EMBL/GenBank/DDBJ whole genome shotgun (WGS) entry which is preliminary data.</text>
</comment>
<dbReference type="InterPro" id="IPR036812">
    <property type="entry name" value="NAD(P)_OxRdtase_dom_sf"/>
</dbReference>
<evidence type="ECO:0000313" key="3">
    <source>
        <dbReference type="EMBL" id="NKY37779.1"/>
    </source>
</evidence>
<gene>
    <name evidence="3" type="ORF">HGA13_32615</name>
</gene>
<dbReference type="Pfam" id="PF00248">
    <property type="entry name" value="Aldo_ket_red"/>
    <property type="match status" value="1"/>
</dbReference>
<dbReference type="CDD" id="cd19091">
    <property type="entry name" value="AKR_PsAKR"/>
    <property type="match status" value="1"/>
</dbReference>
<dbReference type="SUPFAM" id="SSF51430">
    <property type="entry name" value="NAD(P)-linked oxidoreductase"/>
    <property type="match status" value="1"/>
</dbReference>
<dbReference type="GO" id="GO:0016491">
    <property type="term" value="F:oxidoreductase activity"/>
    <property type="evidence" value="ECO:0007669"/>
    <property type="project" value="UniProtKB-KW"/>
</dbReference>
<dbReference type="Gene3D" id="3.20.20.100">
    <property type="entry name" value="NADP-dependent oxidoreductase domain"/>
    <property type="match status" value="1"/>
</dbReference>
<proteinExistence type="predicted"/>
<sequence length="350" mass="37924">MEYRRLGASGLIVPALSFGAGTFGGRGELFGAWGDTDAEQARRLVDISLDAGVTMFDTADVYSDGASEEVLGAAIRGRRDRLLLSTKASLPTGPGPFDAGSGRTRLIGAVEAALRRLGTGHIDLFQLHAFDARTPVEEVLRALDDLVRAGKIRYLGASNFAGWQLMKSLAAADRHGLTRYIAHQVYYSLAGRDYEWELMPLGVAEGVGAVVWSPLGWGRLTGKIRRGQPLPAESRLHRTAEAGPPVDQEYLYNVVDALDEIAAETGRTVPQIALNWLLSRPTVGTVIVGARNEEQLRQNLGAVGWKLTADQIARLDAASTLTPPYPYYPYYRLPDFTRLNPPAVPVGAVQ</sequence>
<protein>
    <submittedName>
        <fullName evidence="3">Aldo/keto reductase</fullName>
    </submittedName>
</protein>
<feature type="domain" description="NADP-dependent oxidoreductase" evidence="2">
    <location>
        <begin position="16"/>
        <end position="318"/>
    </location>
</feature>
<evidence type="ECO:0000256" key="1">
    <source>
        <dbReference type="ARBA" id="ARBA00023002"/>
    </source>
</evidence>
<accession>A0A846XRK9</accession>
<dbReference type="Proteomes" id="UP000565715">
    <property type="component" value="Unassembled WGS sequence"/>
</dbReference>
<dbReference type="RefSeq" id="WP_068044468.1">
    <property type="nucleotide sequence ID" value="NZ_JAAXOO010000010.1"/>
</dbReference>
<evidence type="ECO:0000259" key="2">
    <source>
        <dbReference type="Pfam" id="PF00248"/>
    </source>
</evidence>